<sequence length="447" mass="48192">MAGSDTMPRRIYEDYAYSDAARAECIWPLPDQNWPALNADTRTDIAIIGGGYTGLSAALHLAQAGVGVTVLEANQPGWGSSGRNGGFCCIGGDMRGLGAIQKRYGDTATLAYFNAQRDAIDLVADLLAIHAIDADTHSDGEVQLAHHPKAMTQLATEKDHWAAFDIDARLIPADGLAARGLAGRFHGALHVPLGFALNPGKYVGGLAKAATRAGATIHARSPVTRIVRTPSGYTLITPQGRIIADRLILATNGYGTDGLPDWMTGRYLPLQSNILVTRTLTGDEIAAQGWSSDLMAYDSRNLLHYFRLLPDRRFLFGARGNIRASAPGQDAMRARLHRDLAALFPAWANIETPHFWSGLVSLSPDLLPYAGPIGDWENAWAGMNYHGNGVAMATWVGARLADMALGRQQALPVHTRPLPRFPLAGIRRSYLYPAVLGYRLMDGPPPT</sequence>
<comment type="caution">
    <text evidence="3">The sequence shown here is derived from an EMBL/GenBank/DDBJ whole genome shotgun (WGS) entry which is preliminary data.</text>
</comment>
<evidence type="ECO:0000313" key="4">
    <source>
        <dbReference type="Proteomes" id="UP000609802"/>
    </source>
</evidence>
<dbReference type="Pfam" id="PF01266">
    <property type="entry name" value="DAO"/>
    <property type="match status" value="1"/>
</dbReference>
<dbReference type="InterPro" id="IPR006076">
    <property type="entry name" value="FAD-dep_OxRdtase"/>
</dbReference>
<keyword evidence="4" id="KW-1185">Reference proteome</keyword>
<dbReference type="Gene3D" id="3.50.50.60">
    <property type="entry name" value="FAD/NAD(P)-binding domain"/>
    <property type="match status" value="1"/>
</dbReference>
<dbReference type="SUPFAM" id="SSF51905">
    <property type="entry name" value="FAD/NAD(P)-binding domain"/>
    <property type="match status" value="1"/>
</dbReference>
<dbReference type="Proteomes" id="UP000609802">
    <property type="component" value="Unassembled WGS sequence"/>
</dbReference>
<dbReference type="InterPro" id="IPR036188">
    <property type="entry name" value="FAD/NAD-bd_sf"/>
</dbReference>
<name>A0ABQ3IQB6_9RHOB</name>
<dbReference type="PANTHER" id="PTHR13847:SF281">
    <property type="entry name" value="FAD DEPENDENT OXIDOREDUCTASE DOMAIN-CONTAINING PROTEIN"/>
    <property type="match status" value="1"/>
</dbReference>
<proteinExistence type="predicted"/>
<feature type="domain" description="FAD dependent oxidoreductase" evidence="2">
    <location>
        <begin position="44"/>
        <end position="403"/>
    </location>
</feature>
<dbReference type="PANTHER" id="PTHR13847">
    <property type="entry name" value="SARCOSINE DEHYDROGENASE-RELATED"/>
    <property type="match status" value="1"/>
</dbReference>
<accession>A0ABQ3IQB6</accession>
<gene>
    <name evidence="3" type="ORF">GCM10016455_07090</name>
</gene>
<dbReference type="Gene3D" id="3.30.9.10">
    <property type="entry name" value="D-Amino Acid Oxidase, subunit A, domain 2"/>
    <property type="match status" value="1"/>
</dbReference>
<evidence type="ECO:0000256" key="1">
    <source>
        <dbReference type="ARBA" id="ARBA00023002"/>
    </source>
</evidence>
<evidence type="ECO:0000259" key="2">
    <source>
        <dbReference type="Pfam" id="PF01266"/>
    </source>
</evidence>
<dbReference type="EMBL" id="BNCH01000001">
    <property type="protein sequence ID" value="GHE89413.1"/>
    <property type="molecule type" value="Genomic_DNA"/>
</dbReference>
<evidence type="ECO:0000313" key="3">
    <source>
        <dbReference type="EMBL" id="GHE89413.1"/>
    </source>
</evidence>
<organism evidence="3 4">
    <name type="scientific">Aliiroseovarius zhejiangensis</name>
    <dbReference type="NCBI Taxonomy" id="1632025"/>
    <lineage>
        <taxon>Bacteria</taxon>
        <taxon>Pseudomonadati</taxon>
        <taxon>Pseudomonadota</taxon>
        <taxon>Alphaproteobacteria</taxon>
        <taxon>Rhodobacterales</taxon>
        <taxon>Paracoccaceae</taxon>
        <taxon>Aliiroseovarius</taxon>
    </lineage>
</organism>
<protein>
    <submittedName>
        <fullName evidence="3">Oxidoreductase</fullName>
    </submittedName>
</protein>
<reference evidence="4" key="1">
    <citation type="journal article" date="2019" name="Int. J. Syst. Evol. Microbiol.">
        <title>The Global Catalogue of Microorganisms (GCM) 10K type strain sequencing project: providing services to taxonomists for standard genome sequencing and annotation.</title>
        <authorList>
            <consortium name="The Broad Institute Genomics Platform"/>
            <consortium name="The Broad Institute Genome Sequencing Center for Infectious Disease"/>
            <person name="Wu L."/>
            <person name="Ma J."/>
        </authorList>
    </citation>
    <scope>NUCLEOTIDE SEQUENCE [LARGE SCALE GENOMIC DNA]</scope>
    <source>
        <strain evidence="4">KCTC 42443</strain>
    </source>
</reference>
<keyword evidence="1" id="KW-0560">Oxidoreductase</keyword>